<feature type="transmembrane region" description="Helical" evidence="1">
    <location>
        <begin position="85"/>
        <end position="103"/>
    </location>
</feature>
<keyword evidence="1" id="KW-0472">Membrane</keyword>
<accession>A0ABV1CP31</accession>
<proteinExistence type="predicted"/>
<feature type="transmembrane region" description="Helical" evidence="1">
    <location>
        <begin position="185"/>
        <end position="218"/>
    </location>
</feature>
<protein>
    <recommendedName>
        <fullName evidence="4">O-antigen ligase like membrane protein</fullName>
    </recommendedName>
</protein>
<name>A0ABV1CP31_9FIRM</name>
<comment type="caution">
    <text evidence="2">The sequence shown here is derived from an EMBL/GenBank/DDBJ whole genome shotgun (WGS) entry which is preliminary data.</text>
</comment>
<evidence type="ECO:0008006" key="4">
    <source>
        <dbReference type="Google" id="ProtNLM"/>
    </source>
</evidence>
<feature type="transmembrane region" description="Helical" evidence="1">
    <location>
        <begin position="7"/>
        <end position="24"/>
    </location>
</feature>
<keyword evidence="1" id="KW-0812">Transmembrane</keyword>
<keyword evidence="1" id="KW-1133">Transmembrane helix</keyword>
<dbReference type="RefSeq" id="WP_117852089.1">
    <property type="nucleotide sequence ID" value="NZ_JAOQJM010000017.1"/>
</dbReference>
<feature type="transmembrane region" description="Helical" evidence="1">
    <location>
        <begin position="115"/>
        <end position="135"/>
    </location>
</feature>
<reference evidence="2 3" key="1">
    <citation type="submission" date="2024-04" db="EMBL/GenBank/DDBJ databases">
        <title>Human intestinal bacterial collection.</title>
        <authorList>
            <person name="Pauvert C."/>
            <person name="Hitch T.C.A."/>
            <person name="Clavel T."/>
        </authorList>
    </citation>
    <scope>NUCLEOTIDE SEQUENCE [LARGE SCALE GENOMIC DNA]</scope>
    <source>
        <strain evidence="2 3">CLA-AA-H161</strain>
    </source>
</reference>
<evidence type="ECO:0000313" key="3">
    <source>
        <dbReference type="Proteomes" id="UP001470752"/>
    </source>
</evidence>
<feature type="transmembrane region" description="Helical" evidence="1">
    <location>
        <begin position="155"/>
        <end position="173"/>
    </location>
</feature>
<organism evidence="2 3">
    <name type="scientific">Blautia acetigignens</name>
    <dbReference type="NCBI Taxonomy" id="2981783"/>
    <lineage>
        <taxon>Bacteria</taxon>
        <taxon>Bacillati</taxon>
        <taxon>Bacillota</taxon>
        <taxon>Clostridia</taxon>
        <taxon>Lachnospirales</taxon>
        <taxon>Lachnospiraceae</taxon>
        <taxon>Blautia</taxon>
    </lineage>
</organism>
<feature type="transmembrane region" description="Helical" evidence="1">
    <location>
        <begin position="343"/>
        <end position="361"/>
    </location>
</feature>
<sequence>MKNYTVNKMDILAVLFWIMIMGFYTPYQAIYYVYQATVAIIIFIAAFSEIKGAIKNGVILLYPCGIVISCILNKNNILYTQMMRGFIYALIILDAFLFLNKFVKKRGSDRLIAIFYKMSLLYFIISITWIIVLAVNKRLEFAIQNEQLFLGGKFPTVYCLIFFLMFFCLHWSGDKVFHYKAKKYVFIILSILCIILSYILEVSTGIVAIVLFSISVLFFDKIIKLIGNPVVAIIAMSISMGAIFVLNAILALPIVQTLIVKILHEDLGLTGRMRLYTLLYSLLVKAGIFGNGFGSYVTTSLEYHGWANAQNGLAEIILTYGWWGAISLLAIVFNRLRQRKVELIPLNAALLTFIVVSVIEIPYDAKFILLIMMFGVIDSRNVEIKSKFPRRFRIKK</sequence>
<feature type="transmembrane region" description="Helical" evidence="1">
    <location>
        <begin position="317"/>
        <end position="336"/>
    </location>
</feature>
<dbReference type="Proteomes" id="UP001470752">
    <property type="component" value="Unassembled WGS sequence"/>
</dbReference>
<evidence type="ECO:0000256" key="1">
    <source>
        <dbReference type="SAM" id="Phobius"/>
    </source>
</evidence>
<keyword evidence="3" id="KW-1185">Reference proteome</keyword>
<evidence type="ECO:0000313" key="2">
    <source>
        <dbReference type="EMBL" id="MEQ2414051.1"/>
    </source>
</evidence>
<feature type="transmembrane region" description="Helical" evidence="1">
    <location>
        <begin position="275"/>
        <end position="297"/>
    </location>
</feature>
<feature type="transmembrane region" description="Helical" evidence="1">
    <location>
        <begin position="230"/>
        <end position="255"/>
    </location>
</feature>
<gene>
    <name evidence="2" type="ORF">AAAX94_13610</name>
</gene>
<dbReference type="EMBL" id="JBBNFW010000182">
    <property type="protein sequence ID" value="MEQ2414051.1"/>
    <property type="molecule type" value="Genomic_DNA"/>
</dbReference>